<evidence type="ECO:0008006" key="5">
    <source>
        <dbReference type="Google" id="ProtNLM"/>
    </source>
</evidence>
<reference evidence="3 4" key="1">
    <citation type="submission" date="2020-10" db="EMBL/GenBank/DDBJ databases">
        <title>Plant Genome Project.</title>
        <authorList>
            <person name="Zhang R.-G."/>
        </authorList>
    </citation>
    <scope>NUCLEOTIDE SEQUENCE [LARGE SCALE GENOMIC DNA]</scope>
    <source>
        <strain evidence="3">FAFU-HL-1</strain>
        <tissue evidence="3">Leaf</tissue>
    </source>
</reference>
<evidence type="ECO:0000256" key="2">
    <source>
        <dbReference type="SAM" id="Phobius"/>
    </source>
</evidence>
<dbReference type="GO" id="GO:0016592">
    <property type="term" value="C:mediator complex"/>
    <property type="evidence" value="ECO:0007669"/>
    <property type="project" value="InterPro"/>
</dbReference>
<feature type="transmembrane region" description="Helical" evidence="2">
    <location>
        <begin position="1425"/>
        <end position="1446"/>
    </location>
</feature>
<dbReference type="OrthoDB" id="625764at2759"/>
<keyword evidence="4" id="KW-1185">Reference proteome</keyword>
<keyword evidence="2" id="KW-1133">Transmembrane helix</keyword>
<feature type="transmembrane region" description="Helical" evidence="2">
    <location>
        <begin position="1326"/>
        <end position="1345"/>
    </location>
</feature>
<dbReference type="InterPro" id="IPR039638">
    <property type="entry name" value="MED33A/B"/>
</dbReference>
<dbReference type="GO" id="GO:2000762">
    <property type="term" value="P:regulation of phenylpropanoid metabolic process"/>
    <property type="evidence" value="ECO:0007669"/>
    <property type="project" value="InterPro"/>
</dbReference>
<dbReference type="EMBL" id="JADGMS010000002">
    <property type="protein sequence ID" value="KAF9688224.1"/>
    <property type="molecule type" value="Genomic_DNA"/>
</dbReference>
<protein>
    <recommendedName>
        <fullName evidence="5">Reduced epidermal fluorescence 4</fullName>
    </recommendedName>
</protein>
<keyword evidence="2" id="KW-0472">Membrane</keyword>
<dbReference type="PANTHER" id="PTHR33739">
    <property type="entry name" value="OS07G0681500 PROTEIN"/>
    <property type="match status" value="1"/>
</dbReference>
<evidence type="ECO:0000313" key="4">
    <source>
        <dbReference type="Proteomes" id="UP000657918"/>
    </source>
</evidence>
<gene>
    <name evidence="3" type="ORF">SADUNF_Sadunf02G0175000</name>
</gene>
<dbReference type="PANTHER" id="PTHR33739:SF7">
    <property type="entry name" value="MEDIATOR OF RNA POLYMERASE II TRANSCRIPTION SUBUNIT 33B"/>
    <property type="match status" value="1"/>
</dbReference>
<sequence>MAAASCTVWDSVLELTKSAQVKNCDPQLWAIQLSSNLNSAGVDLPSVELAQLLVSHICFDNHVPITWKFLEKALSFNLVPPLLVLALLSTRQGITFIDIISILCHKGFLFYFYSIYLQGCSESTAPPGCIQAVYGTRKETCLFFFSSNCYPKPSTLLSHSVHKELAGFGDCCGLWIMKSIDDVVHLSQIFGEQLCETGLLLVEFVFSIMWQLLDASLDDEGLLELSAEKNSRWLPRREVMEIDGHENFSEKSNEHHEGLHKVNTTMAIELIGEFLKNKLTSRLLYLARQNMPSHWGSFIERLQLLVVHSAALRNSKHVTPDAFLQMTHDTCKVLSRECKTISQHEFHAVMFSGSLKSSVGQCHGASQSAIWLPIDLFLEDTMDGSQVTTTSAVENLISLVKALQAVNCTTWHDTFLGLWIASLRLVQRKTFEKNGEERKYCKAREEKLREHGLNREEKRTEERGEVSRMRKLEWNCDAKLELMGTKVNYQGVHNLFAFFQERNPSEGPVPRLDTGLSMLLSITTLVVANIIEEEESELIDETQQSPTNQRKEKQGKRRKGLITSLQQLGDYEGLLTPPHPVSSVANQAAAKATMFISGLTVSNGYSMSINDMPVNCSGNLRHLIVEACIARNMLDTSAYLWPGYVTLANQVPRSVPSQTPGWSSLMNGSPLTLSMINILVSTPASRFHNGDGFDGSLSAIEKIYEIAANGSDDEKISAATILCGASLVRGWNIQEHTILFIIKLLSPPAPADYSGSESHLINYAPLLNVLLVGISSVDCVQILSLHGLVPLLAGALMPICEAFGSAVPEVSWTLSSGEELSCHAVFSNAFTLLLRLWRFDHPPIDHVMGDIPPVGSHLSPEYLLLVRNSLLSSFGTSTRRQLRRRRYSKLLSLSVEPIFMDSFPKLKLWYRQHLECIASTFSGLVHGTPVHQIVDALLNLMFRRINRGVQPSTSTTSGSSLSSGPGAEDAQARLKIPAWDILEATPFALDAALTACAHGRLSPRELATGLKDLADFLPASLATIVSYLSAEVTRGIWKPASMNGTDWPSPAVNLSSVEQQIKKILAATGVDVPSLSVGGTYLATLPLPLAALVSLTITYKLDKMSERFLTLVGPALNALAAGCPWPCMPIIVSLWAQKVKRWSDYLVFSASRTVFHHNSDAVVQLLKSCFTSTLGLSPPHISSNGGVGALLGHGFGSHFSGGIAPVAPGILYLRVHRSVRDVIFMTEEILSLLMHSVRDIASSVLTRGAMEKLKKSKYGMRYGQVSLAAAMTRVKLAASLGSSLVWITGGLNLVQSLINETLPSWFISVHGLEQEGGESGGMVAMLRGYALAYFALFCGTFAWGVDSESAASKKRPTVLKAHLEFLASALEGKISLGCDWATAWAYTSGFVCLMVACTPKWVVEVDVDILKRVSKGLRQWNEEELAVALLGLGGVGTMGAAAELLIEIGL</sequence>
<keyword evidence="2" id="KW-0812">Transmembrane</keyword>
<evidence type="ECO:0000313" key="3">
    <source>
        <dbReference type="EMBL" id="KAF9688224.1"/>
    </source>
</evidence>
<name>A0A835N8J4_9ROSI</name>
<organism evidence="3 4">
    <name type="scientific">Salix dunnii</name>
    <dbReference type="NCBI Taxonomy" id="1413687"/>
    <lineage>
        <taxon>Eukaryota</taxon>
        <taxon>Viridiplantae</taxon>
        <taxon>Streptophyta</taxon>
        <taxon>Embryophyta</taxon>
        <taxon>Tracheophyta</taxon>
        <taxon>Spermatophyta</taxon>
        <taxon>Magnoliopsida</taxon>
        <taxon>eudicotyledons</taxon>
        <taxon>Gunneridae</taxon>
        <taxon>Pentapetalae</taxon>
        <taxon>rosids</taxon>
        <taxon>fabids</taxon>
        <taxon>Malpighiales</taxon>
        <taxon>Salicaceae</taxon>
        <taxon>Saliceae</taxon>
        <taxon>Salix</taxon>
    </lineage>
</organism>
<evidence type="ECO:0000256" key="1">
    <source>
        <dbReference type="SAM" id="MobiDB-lite"/>
    </source>
</evidence>
<proteinExistence type="predicted"/>
<dbReference type="Proteomes" id="UP000657918">
    <property type="component" value="Unassembled WGS sequence"/>
</dbReference>
<feature type="region of interest" description="Disordered" evidence="1">
    <location>
        <begin position="538"/>
        <end position="559"/>
    </location>
</feature>
<comment type="caution">
    <text evidence="3">The sequence shown here is derived from an EMBL/GenBank/DDBJ whole genome shotgun (WGS) entry which is preliminary data.</text>
</comment>
<accession>A0A835N8J4</accession>